<dbReference type="PROSITE" id="PS00600">
    <property type="entry name" value="AA_TRANSFER_CLASS_3"/>
    <property type="match status" value="1"/>
</dbReference>
<dbReference type="Proteomes" id="UP000298616">
    <property type="component" value="Chromosome"/>
</dbReference>
<evidence type="ECO:0000256" key="5">
    <source>
        <dbReference type="RuleBase" id="RU003560"/>
    </source>
</evidence>
<gene>
    <name evidence="6" type="ORF">DCC35_15250</name>
</gene>
<dbReference type="InterPro" id="IPR049704">
    <property type="entry name" value="Aminotrans_3_PPA_site"/>
</dbReference>
<accession>A0A4D7K9J0</accession>
<dbReference type="PANTHER" id="PTHR11986">
    <property type="entry name" value="AMINOTRANSFERASE CLASS III"/>
    <property type="match status" value="1"/>
</dbReference>
<dbReference type="Gene3D" id="3.40.640.10">
    <property type="entry name" value="Type I PLP-dependent aspartate aminotransferase-like (Major domain)"/>
    <property type="match status" value="1"/>
</dbReference>
<dbReference type="SUPFAM" id="SSF53383">
    <property type="entry name" value="PLP-dependent transferases"/>
    <property type="match status" value="1"/>
</dbReference>
<reference evidence="6 7" key="1">
    <citation type="submission" date="2018-04" db="EMBL/GenBank/DDBJ databases">
        <title>Complete genome uncultured novel isolate.</title>
        <authorList>
            <person name="Merlino G."/>
        </authorList>
    </citation>
    <scope>NUCLEOTIDE SEQUENCE [LARGE SCALE GENOMIC DNA]</scope>
    <source>
        <strain evidence="7">R1DC9</strain>
    </source>
</reference>
<evidence type="ECO:0000256" key="1">
    <source>
        <dbReference type="ARBA" id="ARBA00001933"/>
    </source>
</evidence>
<evidence type="ECO:0000313" key="6">
    <source>
        <dbReference type="EMBL" id="QCK15998.1"/>
    </source>
</evidence>
<dbReference type="PIRSF" id="PIRSF000521">
    <property type="entry name" value="Transaminase_4ab_Lys_Orn"/>
    <property type="match status" value="1"/>
</dbReference>
<sequence>MLTNRQLFQSHLAKTSGFPLMVEIEKAEGVWMYGPNGNKYLDLISGIAVSNLGHCNPAVVKAVQKQAEEYMHLLVYGEFIQSPQVKLAKALADTLPEELSVVYLVNSGTEATEGAMKLAKRYTGRSKLVSCFDAYHGSTNGSLSLLGNETFKKNYRPLLPGVDHIEFGNFDHLYEFINEETAAFFVETVRGESGVVKGSEEYWQAVRKRCTETGTLLVMDEIQAGMGRTGKFWAFEHYGIQPDILLTAKGLGGGMPIGAFISSREIMECLTDNPILGHITTFGGHPVSAAAALATVNTLTETKVYEHAQIKADRFAENLKSNPKVKDVRSAGLMMAVEFDSFEQLKAIIDKAIEYGVMTDWFLFNDKSMRVAPPLVITEEEIDWACKQLHKAINEAG</sequence>
<dbReference type="InterPro" id="IPR015421">
    <property type="entry name" value="PyrdxlP-dep_Trfase_major"/>
</dbReference>
<keyword evidence="3 6" id="KW-0808">Transferase</keyword>
<dbReference type="RefSeq" id="WP_137091596.1">
    <property type="nucleotide sequence ID" value="NZ_CP028923.1"/>
</dbReference>
<dbReference type="FunFam" id="3.40.640.10:FF:000004">
    <property type="entry name" value="Acetylornithine aminotransferase"/>
    <property type="match status" value="1"/>
</dbReference>
<keyword evidence="4 5" id="KW-0663">Pyridoxal phosphate</keyword>
<evidence type="ECO:0000313" key="7">
    <source>
        <dbReference type="Proteomes" id="UP000298616"/>
    </source>
</evidence>
<evidence type="ECO:0000256" key="3">
    <source>
        <dbReference type="ARBA" id="ARBA00022679"/>
    </source>
</evidence>
<dbReference type="InterPro" id="IPR005814">
    <property type="entry name" value="Aminotrans_3"/>
</dbReference>
<protein>
    <submittedName>
        <fullName evidence="6">Aspartate aminotransferase family protein</fullName>
    </submittedName>
</protein>
<keyword evidence="7" id="KW-1185">Reference proteome</keyword>
<keyword evidence="2 6" id="KW-0032">Aminotransferase</keyword>
<dbReference type="GO" id="GO:0008483">
    <property type="term" value="F:transaminase activity"/>
    <property type="evidence" value="ECO:0007669"/>
    <property type="project" value="UniProtKB-KW"/>
</dbReference>
<dbReference type="Gene3D" id="3.90.1150.10">
    <property type="entry name" value="Aspartate Aminotransferase, domain 1"/>
    <property type="match status" value="1"/>
</dbReference>
<dbReference type="KEGG" id="fpf:DCC35_15250"/>
<comment type="cofactor">
    <cofactor evidence="1">
        <name>pyridoxal 5'-phosphate</name>
        <dbReference type="ChEBI" id="CHEBI:597326"/>
    </cofactor>
</comment>
<dbReference type="EMBL" id="CP028923">
    <property type="protein sequence ID" value="QCK15998.1"/>
    <property type="molecule type" value="Genomic_DNA"/>
</dbReference>
<dbReference type="Pfam" id="PF00202">
    <property type="entry name" value="Aminotran_3"/>
    <property type="match status" value="1"/>
</dbReference>
<dbReference type="CDD" id="cd00610">
    <property type="entry name" value="OAT_like"/>
    <property type="match status" value="1"/>
</dbReference>
<proteinExistence type="inferred from homology"/>
<dbReference type="OrthoDB" id="9801052at2"/>
<dbReference type="PANTHER" id="PTHR11986:SF79">
    <property type="entry name" value="ACETYLORNITHINE AMINOTRANSFERASE, MITOCHONDRIAL"/>
    <property type="match status" value="1"/>
</dbReference>
<evidence type="ECO:0000256" key="4">
    <source>
        <dbReference type="ARBA" id="ARBA00022898"/>
    </source>
</evidence>
<dbReference type="InterPro" id="IPR015422">
    <property type="entry name" value="PyrdxlP-dep_Trfase_small"/>
</dbReference>
<dbReference type="GO" id="GO:0042802">
    <property type="term" value="F:identical protein binding"/>
    <property type="evidence" value="ECO:0007669"/>
    <property type="project" value="TreeGrafter"/>
</dbReference>
<dbReference type="GO" id="GO:0030170">
    <property type="term" value="F:pyridoxal phosphate binding"/>
    <property type="evidence" value="ECO:0007669"/>
    <property type="project" value="InterPro"/>
</dbReference>
<dbReference type="InterPro" id="IPR050103">
    <property type="entry name" value="Class-III_PLP-dep_AT"/>
</dbReference>
<dbReference type="AlphaFoldDB" id="A0A4D7K9J0"/>
<organism evidence="6 7">
    <name type="scientific">Mangrovivirga cuniculi</name>
    <dbReference type="NCBI Taxonomy" id="2715131"/>
    <lineage>
        <taxon>Bacteria</taxon>
        <taxon>Pseudomonadati</taxon>
        <taxon>Bacteroidota</taxon>
        <taxon>Cytophagia</taxon>
        <taxon>Cytophagales</taxon>
        <taxon>Mangrovivirgaceae</taxon>
        <taxon>Mangrovivirga</taxon>
    </lineage>
</organism>
<evidence type="ECO:0000256" key="2">
    <source>
        <dbReference type="ARBA" id="ARBA00022576"/>
    </source>
</evidence>
<comment type="similarity">
    <text evidence="5">Belongs to the class-III pyridoxal-phosphate-dependent aminotransferase family.</text>
</comment>
<dbReference type="InterPro" id="IPR015424">
    <property type="entry name" value="PyrdxlP-dep_Trfase"/>
</dbReference>
<name>A0A4D7K9J0_9BACT</name>